<organism evidence="4 5">
    <name type="scientific">Necator americanus</name>
    <name type="common">Human hookworm</name>
    <dbReference type="NCBI Taxonomy" id="51031"/>
    <lineage>
        <taxon>Eukaryota</taxon>
        <taxon>Metazoa</taxon>
        <taxon>Ecdysozoa</taxon>
        <taxon>Nematoda</taxon>
        <taxon>Chromadorea</taxon>
        <taxon>Rhabditida</taxon>
        <taxon>Rhabditina</taxon>
        <taxon>Rhabditomorpha</taxon>
        <taxon>Strongyloidea</taxon>
        <taxon>Ancylostomatidae</taxon>
        <taxon>Bunostominae</taxon>
        <taxon>Necator</taxon>
    </lineage>
</organism>
<dbReference type="InterPro" id="IPR022091">
    <property type="entry name" value="TMF_TATA-bd"/>
</dbReference>
<feature type="coiled-coil region" evidence="1">
    <location>
        <begin position="303"/>
        <end position="466"/>
    </location>
</feature>
<sequence length="754" mass="87339">MHNIDEEYDRFVEHLLDCTRKTESFKTTKKRLSLETLELIRQRGAAGKQELTIEKVLDDGQPCEQARFRKGFSTIDHIHTASKLIEISREYKVPPCLTFIDLNKAFEPVATKVVMEALDSQSVPTQHIKLLRDATLENAMRGLEWDDMGVKIDAESPKDAVHALLMCLGCDINAERNEHIRMHWLRLSGSGTEHDERPDPRAGQEEKSGKPSTRWSDFFTKSFKENYDALRVSRERRNHWAPLAYGRDKWKNYWRLLDQFEDEWESRQVYLKKELDGKKAELEDLLTEGKRLSDHSGKQAREIRRLRSELVELEKVKAERKRLKDEKLRAEETIELQKEEISSLKCMIEQFESSVEQMVKEQSQRATTTEVAQKHVLEQSKLVADLERQIDEARRQINHLTDFNKKLTKETEMMQSANWSQRLAGERAIETAATVNAELQEARAHIERLNSQLRSTENRLDVVLNERNNVAESFSQANMPLIEEINGLKQALHREQRASEEADVKFRANKKELDIVREELRKLREKNDSLVTHHLQELTIVNQKVQHLEQELAGVLKNNESSLSELRSARVADARSLDELREENSVLTNECKTVRSSLKELMDENESLKSSLAEARQQAVCANSVETSSRNQPLMHVNNSENDSFKGFPLNNSQIALFSFAALPNVHEMSLRKTSFLEQEAIRCVQLEEQVRQLEKTLQVLTAQYDDLLEVDGERLERIEELEHDVIDLRQLMKEQLLAFADAKLKESTETTKS</sequence>
<dbReference type="Proteomes" id="UP001303046">
    <property type="component" value="Unassembled WGS sequence"/>
</dbReference>
<dbReference type="Pfam" id="PF12325">
    <property type="entry name" value="TMF_TATA_bd"/>
    <property type="match status" value="1"/>
</dbReference>
<evidence type="ECO:0000256" key="2">
    <source>
        <dbReference type="SAM" id="MobiDB-lite"/>
    </source>
</evidence>
<protein>
    <recommendedName>
        <fullName evidence="3">TATA element modulatory factor 1 TATA binding domain-containing protein</fullName>
    </recommendedName>
</protein>
<gene>
    <name evidence="4" type="primary">Necator_chrX.g25474</name>
    <name evidence="4" type="ORF">RB195_025308</name>
</gene>
<feature type="coiled-coil region" evidence="1">
    <location>
        <begin position="677"/>
        <end position="739"/>
    </location>
</feature>
<keyword evidence="1" id="KW-0175">Coiled coil</keyword>
<feature type="region of interest" description="Disordered" evidence="2">
    <location>
        <begin position="190"/>
        <end position="215"/>
    </location>
</feature>
<evidence type="ECO:0000313" key="5">
    <source>
        <dbReference type="Proteomes" id="UP001303046"/>
    </source>
</evidence>
<name>A0ABR1ERS8_NECAM</name>
<comment type="caution">
    <text evidence="4">The sequence shown here is derived from an EMBL/GenBank/DDBJ whole genome shotgun (WGS) entry which is preliminary data.</text>
</comment>
<evidence type="ECO:0000256" key="1">
    <source>
        <dbReference type="SAM" id="Coils"/>
    </source>
</evidence>
<dbReference type="EMBL" id="JAVFWL010000006">
    <property type="protein sequence ID" value="KAK6765324.1"/>
    <property type="molecule type" value="Genomic_DNA"/>
</dbReference>
<proteinExistence type="predicted"/>
<evidence type="ECO:0000313" key="4">
    <source>
        <dbReference type="EMBL" id="KAK6765324.1"/>
    </source>
</evidence>
<feature type="compositionally biased region" description="Basic and acidic residues" evidence="2">
    <location>
        <begin position="192"/>
        <end position="209"/>
    </location>
</feature>
<evidence type="ECO:0000259" key="3">
    <source>
        <dbReference type="Pfam" id="PF12325"/>
    </source>
</evidence>
<feature type="coiled-coil region" evidence="1">
    <location>
        <begin position="506"/>
        <end position="618"/>
    </location>
</feature>
<reference evidence="4 5" key="1">
    <citation type="submission" date="2023-08" db="EMBL/GenBank/DDBJ databases">
        <title>A Necator americanus chromosomal reference genome.</title>
        <authorList>
            <person name="Ilik V."/>
            <person name="Petrzelkova K.J."/>
            <person name="Pardy F."/>
            <person name="Fuh T."/>
            <person name="Niatou-Singa F.S."/>
            <person name="Gouil Q."/>
            <person name="Baker L."/>
            <person name="Ritchie M.E."/>
            <person name="Jex A.R."/>
            <person name="Gazzola D."/>
            <person name="Li H."/>
            <person name="Toshio Fujiwara R."/>
            <person name="Zhan B."/>
            <person name="Aroian R.V."/>
            <person name="Pafco B."/>
            <person name="Schwarz E.M."/>
        </authorList>
    </citation>
    <scope>NUCLEOTIDE SEQUENCE [LARGE SCALE GENOMIC DNA]</scope>
    <source>
        <strain evidence="4 5">Aroian</strain>
        <tissue evidence="4">Whole animal</tissue>
    </source>
</reference>
<feature type="domain" description="TATA element modulatory factor 1 TATA binding" evidence="3">
    <location>
        <begin position="686"/>
        <end position="737"/>
    </location>
</feature>
<keyword evidence="5" id="KW-1185">Reference proteome</keyword>
<accession>A0ABR1ERS8</accession>